<dbReference type="PATRIC" id="fig|336566.3.peg.1637"/>
<dbReference type="Proteomes" id="UP000050956">
    <property type="component" value="Unassembled WGS sequence"/>
</dbReference>
<reference evidence="2 3" key="1">
    <citation type="submission" date="2015-05" db="EMBL/GenBank/DDBJ databases">
        <title>Genome sequencing and analysis of members of genus Stenotrophomonas.</title>
        <authorList>
            <person name="Patil P.P."/>
            <person name="Midha S."/>
            <person name="Patil P.B."/>
        </authorList>
    </citation>
    <scope>NUCLEOTIDE SEQUENCE [LARGE SCALE GENOMIC DNA]</scope>
    <source>
        <strain evidence="2 3">DSM 24757</strain>
    </source>
</reference>
<protein>
    <recommendedName>
        <fullName evidence="4">Transmembrane protein</fullName>
    </recommendedName>
</protein>
<keyword evidence="3" id="KW-1185">Reference proteome</keyword>
<proteinExistence type="predicted"/>
<feature type="transmembrane region" description="Helical" evidence="1">
    <location>
        <begin position="20"/>
        <end position="41"/>
    </location>
</feature>
<name>A0A0R0D2V0_9GAMM</name>
<evidence type="ECO:0008006" key="4">
    <source>
        <dbReference type="Google" id="ProtNLM"/>
    </source>
</evidence>
<keyword evidence="1" id="KW-0812">Transmembrane</keyword>
<organism evidence="2 3">
    <name type="scientific">Stenotrophomonas ginsengisoli</name>
    <dbReference type="NCBI Taxonomy" id="336566"/>
    <lineage>
        <taxon>Bacteria</taxon>
        <taxon>Pseudomonadati</taxon>
        <taxon>Pseudomonadota</taxon>
        <taxon>Gammaproteobacteria</taxon>
        <taxon>Lysobacterales</taxon>
        <taxon>Lysobacteraceae</taxon>
        <taxon>Stenotrophomonas</taxon>
    </lineage>
</organism>
<evidence type="ECO:0000256" key="1">
    <source>
        <dbReference type="SAM" id="Phobius"/>
    </source>
</evidence>
<accession>A0A0R0D2V0</accession>
<evidence type="ECO:0000313" key="3">
    <source>
        <dbReference type="Proteomes" id="UP000050956"/>
    </source>
</evidence>
<comment type="caution">
    <text evidence="2">The sequence shown here is derived from an EMBL/GenBank/DDBJ whole genome shotgun (WGS) entry which is preliminary data.</text>
</comment>
<keyword evidence="1" id="KW-1133">Transmembrane helix</keyword>
<sequence>MNFLFGLGLAAWAMSHQRSALFWFLFGWVLAPVAGVVMLILHRRHIKANTTDPKFSVFPQTGRGDLMSTRKDVI</sequence>
<evidence type="ECO:0000313" key="2">
    <source>
        <dbReference type="EMBL" id="KRG75819.1"/>
    </source>
</evidence>
<dbReference type="AlphaFoldDB" id="A0A0R0D2V0"/>
<dbReference type="EMBL" id="LDJM01000027">
    <property type="protein sequence ID" value="KRG75819.1"/>
    <property type="molecule type" value="Genomic_DNA"/>
</dbReference>
<dbReference type="STRING" id="336566.ABB30_11075"/>
<gene>
    <name evidence="2" type="ORF">ABB30_11075</name>
</gene>
<keyword evidence="1" id="KW-0472">Membrane</keyword>